<organism evidence="1 2">
    <name type="scientific">Naganishia friedmannii</name>
    <dbReference type="NCBI Taxonomy" id="89922"/>
    <lineage>
        <taxon>Eukaryota</taxon>
        <taxon>Fungi</taxon>
        <taxon>Dikarya</taxon>
        <taxon>Basidiomycota</taxon>
        <taxon>Agaricomycotina</taxon>
        <taxon>Tremellomycetes</taxon>
        <taxon>Filobasidiales</taxon>
        <taxon>Filobasidiaceae</taxon>
        <taxon>Naganishia</taxon>
    </lineage>
</organism>
<sequence length="76" mass="8584">MTLDIAIEEVIRKSEAKTKALATNLDGLGLEGLTNFRTRLNTKIWEGHDYTDHKHLPAPAIEPSKRPRGKLDYLDV</sequence>
<dbReference type="Proteomes" id="UP001227268">
    <property type="component" value="Unassembled WGS sequence"/>
</dbReference>
<protein>
    <submittedName>
        <fullName evidence="1">Uncharacterized protein</fullName>
    </submittedName>
</protein>
<proteinExistence type="predicted"/>
<comment type="caution">
    <text evidence="1">The sequence shown here is derived from an EMBL/GenBank/DDBJ whole genome shotgun (WGS) entry which is preliminary data.</text>
</comment>
<reference evidence="1" key="1">
    <citation type="submission" date="2023-04" db="EMBL/GenBank/DDBJ databases">
        <title>Draft Genome sequencing of Naganishia species isolated from polar environments using Oxford Nanopore Technology.</title>
        <authorList>
            <person name="Leo P."/>
            <person name="Venkateswaran K."/>
        </authorList>
    </citation>
    <scope>NUCLEOTIDE SEQUENCE</scope>
    <source>
        <strain evidence="1">MNA-CCFEE 5423</strain>
    </source>
</reference>
<dbReference type="EMBL" id="JASBWT010000008">
    <property type="protein sequence ID" value="KAJ9102323.1"/>
    <property type="molecule type" value="Genomic_DNA"/>
</dbReference>
<evidence type="ECO:0000313" key="1">
    <source>
        <dbReference type="EMBL" id="KAJ9102323.1"/>
    </source>
</evidence>
<accession>A0ACC2VSB6</accession>
<evidence type="ECO:0000313" key="2">
    <source>
        <dbReference type="Proteomes" id="UP001227268"/>
    </source>
</evidence>
<gene>
    <name evidence="1" type="ORF">QFC21_002723</name>
</gene>
<keyword evidence="2" id="KW-1185">Reference proteome</keyword>
<name>A0ACC2VSB6_9TREE</name>